<name>A0A1U9VMI1_9RALS</name>
<dbReference type="EMBL" id="CP019912">
    <property type="protein sequence ID" value="AQW31786.1"/>
    <property type="molecule type" value="Genomic_DNA"/>
</dbReference>
<keyword evidence="2" id="KW-0614">Plasmid</keyword>
<dbReference type="Proteomes" id="UP000189628">
    <property type="component" value="Plasmid unnamed"/>
</dbReference>
<feature type="compositionally biased region" description="Polar residues" evidence="1">
    <location>
        <begin position="1"/>
        <end position="12"/>
    </location>
</feature>
<evidence type="ECO:0000313" key="3">
    <source>
        <dbReference type="Proteomes" id="UP000189628"/>
    </source>
</evidence>
<proteinExistence type="predicted"/>
<feature type="compositionally biased region" description="Basic and acidic residues" evidence="1">
    <location>
        <begin position="18"/>
        <end position="31"/>
    </location>
</feature>
<accession>A0A1U9VMI1</accession>
<organism evidence="2 3">
    <name type="scientific">blood disease bacterium A2-HR MARDI</name>
    <dbReference type="NCBI Taxonomy" id="1944648"/>
    <lineage>
        <taxon>Bacteria</taxon>
        <taxon>Pseudomonadati</taxon>
        <taxon>Pseudomonadota</taxon>
        <taxon>Betaproteobacteria</taxon>
        <taxon>Burkholderiales</taxon>
        <taxon>Burkholderiaceae</taxon>
        <taxon>Ralstonia</taxon>
        <taxon>Ralstonia solanacearum species complex</taxon>
    </lineage>
</organism>
<geneLocation type="plasmid" evidence="2">
    <name>unnamed</name>
</geneLocation>
<feature type="region of interest" description="Disordered" evidence="1">
    <location>
        <begin position="1"/>
        <end position="31"/>
    </location>
</feature>
<evidence type="ECO:0000313" key="2">
    <source>
        <dbReference type="EMBL" id="AQW31786.1"/>
    </source>
</evidence>
<dbReference type="AlphaFoldDB" id="A0A1U9VMI1"/>
<reference evidence="2 3" key="1">
    <citation type="submission" date="2017-02" db="EMBL/GenBank/DDBJ databases">
        <title>Blood Disease Bacterium A2-HR MARDI.</title>
        <authorList>
            <person name="Badrun R."/>
            <person name="Abu Bakar N."/>
            <person name="Laboh R."/>
        </authorList>
    </citation>
    <scope>NUCLEOTIDE SEQUENCE [LARGE SCALE GENOMIC DNA]</scope>
    <source>
        <strain evidence="2 3">A2-HR MARDI</strain>
        <plasmid evidence="3">Plasmid</plasmid>
    </source>
</reference>
<sequence length="65" mass="7460">MFPGWSLTQRTSPMPRPEGSHTGKRERPRAELARMTDWRGLDQAWAAPADALIWMRVEILLCRGP</sequence>
<gene>
    <name evidence="2" type="ORF">B0B51_17720</name>
</gene>
<evidence type="ECO:0000256" key="1">
    <source>
        <dbReference type="SAM" id="MobiDB-lite"/>
    </source>
</evidence>
<protein>
    <submittedName>
        <fullName evidence="2">Uncharacterized protein</fullName>
    </submittedName>
</protein>